<protein>
    <submittedName>
        <fullName evidence="1">Uncharacterized protein</fullName>
    </submittedName>
</protein>
<comment type="caution">
    <text evidence="1">The sequence shown here is derived from an EMBL/GenBank/DDBJ whole genome shotgun (WGS) entry which is preliminary data.</text>
</comment>
<sequence length="217" mass="23972">MAVPSIDPVAPLLDIIATLDIPNPISHWSSFLKKATPLLALVGVDLNSDLVSFATGVAQKKLPRRLELKLPPATTLQSWTNKTVTGANIRYKLAIFNTSTASIVKNSPGGKGRDYWTAPWHVWAAVIRPPVRGVVERAVFIWDVDFDEGMAGKRRRDVLMAQRNFYVQLAGKSPLYINKAWCGANAGGGCVRQTCDWVVEVARFGFREDEFVLIPKP</sequence>
<dbReference type="Proteomes" id="UP001362999">
    <property type="component" value="Unassembled WGS sequence"/>
</dbReference>
<evidence type="ECO:0000313" key="1">
    <source>
        <dbReference type="EMBL" id="KAK7027732.1"/>
    </source>
</evidence>
<reference evidence="1 2" key="1">
    <citation type="journal article" date="2024" name="J Genomics">
        <title>Draft genome sequencing and assembly of Favolaschia claudopus CIRM-BRFM 2984 isolated from oak limbs.</title>
        <authorList>
            <person name="Navarro D."/>
            <person name="Drula E."/>
            <person name="Chaduli D."/>
            <person name="Cazenave R."/>
            <person name="Ahrendt S."/>
            <person name="Wang J."/>
            <person name="Lipzen A."/>
            <person name="Daum C."/>
            <person name="Barry K."/>
            <person name="Grigoriev I.V."/>
            <person name="Favel A."/>
            <person name="Rosso M.N."/>
            <person name="Martin F."/>
        </authorList>
    </citation>
    <scope>NUCLEOTIDE SEQUENCE [LARGE SCALE GENOMIC DNA]</scope>
    <source>
        <strain evidence="1 2">CIRM-BRFM 2984</strain>
    </source>
</reference>
<keyword evidence="2" id="KW-1185">Reference proteome</keyword>
<organism evidence="1 2">
    <name type="scientific">Favolaschia claudopus</name>
    <dbReference type="NCBI Taxonomy" id="2862362"/>
    <lineage>
        <taxon>Eukaryota</taxon>
        <taxon>Fungi</taxon>
        <taxon>Dikarya</taxon>
        <taxon>Basidiomycota</taxon>
        <taxon>Agaricomycotina</taxon>
        <taxon>Agaricomycetes</taxon>
        <taxon>Agaricomycetidae</taxon>
        <taxon>Agaricales</taxon>
        <taxon>Marasmiineae</taxon>
        <taxon>Mycenaceae</taxon>
        <taxon>Favolaschia</taxon>
    </lineage>
</organism>
<dbReference type="EMBL" id="JAWWNJ010000029">
    <property type="protein sequence ID" value="KAK7027732.1"/>
    <property type="molecule type" value="Genomic_DNA"/>
</dbReference>
<evidence type="ECO:0000313" key="2">
    <source>
        <dbReference type="Proteomes" id="UP001362999"/>
    </source>
</evidence>
<accession>A0AAW0BML0</accession>
<name>A0AAW0BML0_9AGAR</name>
<gene>
    <name evidence="1" type="ORF">R3P38DRAFT_949428</name>
</gene>
<dbReference type="AlphaFoldDB" id="A0AAW0BML0"/>
<proteinExistence type="predicted"/>